<protein>
    <submittedName>
        <fullName evidence="1">Uncharacterized protein</fullName>
    </submittedName>
</protein>
<evidence type="ECO:0000313" key="2">
    <source>
        <dbReference type="EMBL" id="WQG88930.1"/>
    </source>
</evidence>
<dbReference type="Proteomes" id="UP001326715">
    <property type="component" value="Chromosome"/>
</dbReference>
<dbReference type="AlphaFoldDB" id="A0A1K1SKY0"/>
<name>A0A1K1SKY0_9BACT</name>
<keyword evidence="4" id="KW-1185">Reference proteome</keyword>
<reference evidence="2 4" key="2">
    <citation type="submission" date="2023-11" db="EMBL/GenBank/DDBJ databases">
        <title>MicrobeMod: A computational toolkit for identifying prokaryotic methylation and restriction-modification with nanopore sequencing.</title>
        <authorList>
            <person name="Crits-Christoph A."/>
            <person name="Kang S.C."/>
            <person name="Lee H."/>
            <person name="Ostrov N."/>
        </authorList>
    </citation>
    <scope>NUCLEOTIDE SEQUENCE [LARGE SCALE GENOMIC DNA]</scope>
    <source>
        <strain evidence="2 4">ATCC 23090</strain>
    </source>
</reference>
<gene>
    <name evidence="1" type="ORF">SAMN05661012_05643</name>
    <name evidence="2" type="ORF">SR876_28780</name>
</gene>
<evidence type="ECO:0000313" key="1">
    <source>
        <dbReference type="EMBL" id="SFW84978.1"/>
    </source>
</evidence>
<dbReference type="OrthoDB" id="621995at2"/>
<dbReference type="EMBL" id="CP140154">
    <property type="protein sequence ID" value="WQG88930.1"/>
    <property type="molecule type" value="Genomic_DNA"/>
</dbReference>
<organism evidence="1 3">
    <name type="scientific">Chitinophaga sancti</name>
    <dbReference type="NCBI Taxonomy" id="1004"/>
    <lineage>
        <taxon>Bacteria</taxon>
        <taxon>Pseudomonadati</taxon>
        <taxon>Bacteroidota</taxon>
        <taxon>Chitinophagia</taxon>
        <taxon>Chitinophagales</taxon>
        <taxon>Chitinophagaceae</taxon>
        <taxon>Chitinophaga</taxon>
    </lineage>
</organism>
<accession>A0A1K1SKY0</accession>
<proteinExistence type="predicted"/>
<dbReference type="RefSeq" id="WP_072364871.1">
    <property type="nucleotide sequence ID" value="NZ_CP139972.1"/>
</dbReference>
<dbReference type="EMBL" id="FPIZ01000025">
    <property type="protein sequence ID" value="SFW84978.1"/>
    <property type="molecule type" value="Genomic_DNA"/>
</dbReference>
<sequence length="94" mass="10528">MKVTLLRYDKDMKVTKENKLSGGNNAYSRILYSSLEKIGDKIWFIYVELDEKNNIGNIMAIEINHQALETSTPKTLAASSSMELSLPMMGGGRN</sequence>
<evidence type="ECO:0000313" key="4">
    <source>
        <dbReference type="Proteomes" id="UP001326715"/>
    </source>
</evidence>
<dbReference type="Proteomes" id="UP000183788">
    <property type="component" value="Unassembled WGS sequence"/>
</dbReference>
<evidence type="ECO:0000313" key="3">
    <source>
        <dbReference type="Proteomes" id="UP000183788"/>
    </source>
</evidence>
<reference evidence="1 3" key="1">
    <citation type="submission" date="2016-11" db="EMBL/GenBank/DDBJ databases">
        <authorList>
            <person name="Jaros S."/>
            <person name="Januszkiewicz K."/>
            <person name="Wedrychowicz H."/>
        </authorList>
    </citation>
    <scope>NUCLEOTIDE SEQUENCE [LARGE SCALE GENOMIC DNA]</scope>
    <source>
        <strain evidence="1 3">DSM 784</strain>
    </source>
</reference>